<dbReference type="eggNOG" id="arCOG00053">
    <property type="taxonomic scope" value="Archaea"/>
</dbReference>
<dbReference type="HOGENOM" id="CLU_081825_1_1_2"/>
<name>D7DB96_STAHD</name>
<proteinExistence type="predicted"/>
<keyword evidence="1" id="KW-0456">Lyase</keyword>
<gene>
    <name evidence="4" type="ordered locus">Shell_0310</name>
</gene>
<dbReference type="EMBL" id="CP002051">
    <property type="protein sequence ID" value="ADI31443.1"/>
    <property type="molecule type" value="Genomic_DNA"/>
</dbReference>
<dbReference type="InterPro" id="IPR011060">
    <property type="entry name" value="RibuloseP-bd_barrel"/>
</dbReference>
<organism evidence="4 5">
    <name type="scientific">Staphylothermus hellenicus (strain DSM 12710 / JCM 10830 / BK20S6-10-b1 / P8)</name>
    <dbReference type="NCBI Taxonomy" id="591019"/>
    <lineage>
        <taxon>Archaea</taxon>
        <taxon>Thermoproteota</taxon>
        <taxon>Thermoprotei</taxon>
        <taxon>Desulfurococcales</taxon>
        <taxon>Desulfurococcaceae</taxon>
        <taxon>Staphylothermus</taxon>
    </lineage>
</organism>
<dbReference type="InterPro" id="IPR013785">
    <property type="entry name" value="Aldolase_TIM"/>
</dbReference>
<dbReference type="CDD" id="cd04726">
    <property type="entry name" value="KGPDC_HPS"/>
    <property type="match status" value="1"/>
</dbReference>
<dbReference type="GO" id="GO:0006207">
    <property type="term" value="P:'de novo' pyrimidine nucleobase biosynthetic process"/>
    <property type="evidence" value="ECO:0007669"/>
    <property type="project" value="InterPro"/>
</dbReference>
<evidence type="ECO:0000313" key="5">
    <source>
        <dbReference type="Proteomes" id="UP000002573"/>
    </source>
</evidence>
<accession>D7DB96</accession>
<dbReference type="GO" id="GO:0019854">
    <property type="term" value="P:L-ascorbic acid catabolic process"/>
    <property type="evidence" value="ECO:0007669"/>
    <property type="project" value="TreeGrafter"/>
</dbReference>
<feature type="domain" description="Orotidine 5'-phosphate decarboxylase" evidence="3">
    <location>
        <begin position="4"/>
        <end position="211"/>
    </location>
</feature>
<keyword evidence="5" id="KW-1185">Reference proteome</keyword>
<dbReference type="PANTHER" id="PTHR35039:SF3">
    <property type="entry name" value="3-KETO-L-GULONATE-6-PHOSPHATE DECARBOXYLASE SGBH-RELATED"/>
    <property type="match status" value="1"/>
</dbReference>
<evidence type="ECO:0000256" key="1">
    <source>
        <dbReference type="ARBA" id="ARBA00023239"/>
    </source>
</evidence>
<dbReference type="InterPro" id="IPR041710">
    <property type="entry name" value="HPS/KGPDC"/>
</dbReference>
<dbReference type="GO" id="GO:0033982">
    <property type="term" value="F:3-dehydro-L-gulonate-6-phosphate decarboxylase activity"/>
    <property type="evidence" value="ECO:0007669"/>
    <property type="project" value="TreeGrafter"/>
</dbReference>
<dbReference type="PANTHER" id="PTHR35039">
    <property type="entry name" value="3-KETO-L-GULONATE-6-PHOSPHATE DECARBOXYLASE SGBH-RELATED"/>
    <property type="match status" value="1"/>
</dbReference>
<evidence type="ECO:0000256" key="2">
    <source>
        <dbReference type="ARBA" id="ARBA00023277"/>
    </source>
</evidence>
<dbReference type="OrthoDB" id="15246at2157"/>
<dbReference type="Gene3D" id="3.20.20.70">
    <property type="entry name" value="Aldolase class I"/>
    <property type="match status" value="1"/>
</dbReference>
<reference evidence="4 5" key="2">
    <citation type="journal article" date="2011" name="Stand. Genomic Sci.">
        <title>Complete genome sequence of Staphylothermus hellenicus P8.</title>
        <authorList>
            <person name="Anderson I."/>
            <person name="Wirth R."/>
            <person name="Lucas S."/>
            <person name="Copeland A."/>
            <person name="Lapidus A."/>
            <person name="Cheng J.F."/>
            <person name="Goodwin L."/>
            <person name="Pitluck S."/>
            <person name="Davenport K."/>
            <person name="Detter J.C."/>
            <person name="Han C."/>
            <person name="Tapia R."/>
            <person name="Land M."/>
            <person name="Hauser L."/>
            <person name="Pati A."/>
            <person name="Mikhailova N."/>
            <person name="Woyke T."/>
            <person name="Klenk H.P."/>
            <person name="Kyrpides N."/>
            <person name="Ivanova N."/>
        </authorList>
    </citation>
    <scope>NUCLEOTIDE SEQUENCE [LARGE SCALE GENOMIC DNA]</scope>
    <source>
        <strain evidence="5">DSM 12710 / JCM 10830 / BK20S6-10-b1 / P8</strain>
    </source>
</reference>
<dbReference type="SUPFAM" id="SSF51366">
    <property type="entry name" value="Ribulose-phoshate binding barrel"/>
    <property type="match status" value="1"/>
</dbReference>
<dbReference type="KEGG" id="shc:Shell_0310"/>
<dbReference type="Pfam" id="PF00215">
    <property type="entry name" value="OMPdecase"/>
    <property type="match status" value="1"/>
</dbReference>
<dbReference type="STRING" id="591019.Shell_0310"/>
<keyword evidence="2" id="KW-0119">Carbohydrate metabolism</keyword>
<dbReference type="Proteomes" id="UP000002573">
    <property type="component" value="Chromosome"/>
</dbReference>
<dbReference type="GeneID" id="9233599"/>
<dbReference type="AlphaFoldDB" id="D7DB96"/>
<dbReference type="SMART" id="SM00934">
    <property type="entry name" value="OMPdecase"/>
    <property type="match status" value="1"/>
</dbReference>
<protein>
    <submittedName>
        <fullName evidence="4">Orotidine 5'-phosphate decarboxylase</fullName>
    </submittedName>
</protein>
<dbReference type="RefSeq" id="WP_013142641.1">
    <property type="nucleotide sequence ID" value="NC_014205.1"/>
</dbReference>
<evidence type="ECO:0000313" key="4">
    <source>
        <dbReference type="EMBL" id="ADI31443.1"/>
    </source>
</evidence>
<reference evidence="5" key="1">
    <citation type="submission" date="2010-05" db="EMBL/GenBank/DDBJ databases">
        <title>Complete sequence of Staphylothermus hellenicus DSM 12710.</title>
        <authorList>
            <consortium name="US DOE Joint Genome Institute"/>
            <person name="Lucas S."/>
            <person name="Copeland A."/>
            <person name="Lapidus A."/>
            <person name="Cheng J.-F."/>
            <person name="Bruce D."/>
            <person name="Goodwin L."/>
            <person name="Pitluck S."/>
            <person name="Davenport K."/>
            <person name="Detter J.C."/>
            <person name="Han C."/>
            <person name="Tapia R."/>
            <person name="Larimer F."/>
            <person name="Land M."/>
            <person name="Hauser L."/>
            <person name="Kyrpides N."/>
            <person name="Mikhailova N."/>
            <person name="Anderson I.J."/>
            <person name="Woyke T."/>
        </authorList>
    </citation>
    <scope>NUCLEOTIDE SEQUENCE [LARGE SCALE GENOMIC DNA]</scope>
    <source>
        <strain evidence="5">DSM 12710 / JCM 10830 / BK20S6-10-b1 / P8</strain>
    </source>
</reference>
<sequence>MRPVLQIALDVDDLFKALSMSTRIVAELGCGNIWIEAGTPLIKAWGRIGIDVLKKSTNCFVVADTKTMDTGAFEGEIVLSAGADAYTVLGLADGSTIRESIDKAHEYNKLLIVDLINHPNPYNRALELDKLGVDVVLYHVGIDVQRSRGLTIDQLIDEIKMLRKNINAKIAVAGGIKHGKAKPLVDAGADIVVVGSAITKAEDPVDSARKFLEEILS</sequence>
<dbReference type="GO" id="GO:0004590">
    <property type="term" value="F:orotidine-5'-phosphate decarboxylase activity"/>
    <property type="evidence" value="ECO:0007669"/>
    <property type="project" value="InterPro"/>
</dbReference>
<evidence type="ECO:0000259" key="3">
    <source>
        <dbReference type="SMART" id="SM00934"/>
    </source>
</evidence>
<dbReference type="InterPro" id="IPR001754">
    <property type="entry name" value="OMPdeCOase_dom"/>
</dbReference>